<sequence length="417" mass="47664">MNPTTPIVPDPNSNASHPQPRASTGVAWRNFVADTGMALIRLERRFDPFVRPAFDALLRDPLARLTTALINSKRVDEHLKIAEERLLVDEESWTDSIVQSFTQQMTDLWKPGGFERGGNTKTQGICRGEFTVHDNLPEHMRRGIYAKPQTFKAWVRFSGPGPYITPDIDDVGFMSISIKLMGVEGPKLLEEEKHTLDMFGVSTATFVTPDAKANAALQKWSVKNAQVFYFVNLHDSHVLDLVMQSLYIKTQSSPFEAPYFSCVPYLMGEGQAMVYSVWPKSNKKTRIPNLPFRPPDDYLRNAMVKALSEGDVELEVRMQMQTDPHLMPIENAGVLWPEKLSPRIPVATLRLPRQVFDSPAQMQFAKRLSYNPWHTIAEHRPLGNQSRARKRMYWELSQLRHRMNDVPHYEPNGDETF</sequence>
<dbReference type="PANTHER" id="PTHR36195:SF4">
    <property type="entry name" value="DOMAIN PROTEIN, PUTATIVE (AFU_ORTHOLOGUE AFUA_5G01990)-RELATED"/>
    <property type="match status" value="1"/>
</dbReference>
<dbReference type="Proteomes" id="UP001367030">
    <property type="component" value="Unassembled WGS sequence"/>
</dbReference>
<evidence type="ECO:0000313" key="4">
    <source>
        <dbReference type="Proteomes" id="UP001367030"/>
    </source>
</evidence>
<dbReference type="SUPFAM" id="SSF56634">
    <property type="entry name" value="Heme-dependent catalase-like"/>
    <property type="match status" value="1"/>
</dbReference>
<dbReference type="PANTHER" id="PTHR36195">
    <property type="entry name" value="DOMAIN PROTEIN, PUTATIVE (AFU_ORTHOLOGUE AFUA_5G01990)-RELATED-RELATED"/>
    <property type="match status" value="1"/>
</dbReference>
<evidence type="ECO:0000313" key="3">
    <source>
        <dbReference type="EMBL" id="MEJ8853900.1"/>
    </source>
</evidence>
<gene>
    <name evidence="3" type="ORF">WKW79_04940</name>
</gene>
<evidence type="ECO:0000256" key="1">
    <source>
        <dbReference type="ARBA" id="ARBA00002974"/>
    </source>
</evidence>
<evidence type="ECO:0008006" key="5">
    <source>
        <dbReference type="Google" id="ProtNLM"/>
    </source>
</evidence>
<proteinExistence type="predicted"/>
<dbReference type="RefSeq" id="WP_340333999.1">
    <property type="nucleotide sequence ID" value="NZ_JBBKZS010000002.1"/>
</dbReference>
<accession>A0ABU8X253</accession>
<comment type="function">
    <text evidence="1">Decomposes hydrogen peroxide into water and oxygen; serves to protect cells from the toxic effects of hydrogen peroxide.</text>
</comment>
<dbReference type="EMBL" id="JBBKZS010000002">
    <property type="protein sequence ID" value="MEJ8853900.1"/>
    <property type="molecule type" value="Genomic_DNA"/>
</dbReference>
<comment type="caution">
    <text evidence="3">The sequence shown here is derived from an EMBL/GenBank/DDBJ whole genome shotgun (WGS) entry which is preliminary data.</text>
</comment>
<dbReference type="Gene3D" id="2.40.180.10">
    <property type="entry name" value="Catalase core domain"/>
    <property type="match status" value="1"/>
</dbReference>
<feature type="compositionally biased region" description="Polar residues" evidence="2">
    <location>
        <begin position="1"/>
        <end position="17"/>
    </location>
</feature>
<dbReference type="InterPro" id="IPR020835">
    <property type="entry name" value="Catalase_sf"/>
</dbReference>
<organism evidence="3 4">
    <name type="scientific">Variovorax robiniae</name>
    <dbReference type="NCBI Taxonomy" id="1836199"/>
    <lineage>
        <taxon>Bacteria</taxon>
        <taxon>Pseudomonadati</taxon>
        <taxon>Pseudomonadota</taxon>
        <taxon>Betaproteobacteria</taxon>
        <taxon>Burkholderiales</taxon>
        <taxon>Comamonadaceae</taxon>
        <taxon>Variovorax</taxon>
    </lineage>
</organism>
<keyword evidence="4" id="KW-1185">Reference proteome</keyword>
<reference evidence="3 4" key="1">
    <citation type="submission" date="2024-03" db="EMBL/GenBank/DDBJ databases">
        <title>Novel species of the genus Variovorax.</title>
        <authorList>
            <person name="Liu Q."/>
            <person name="Xin Y.-H."/>
        </authorList>
    </citation>
    <scope>NUCLEOTIDE SEQUENCE [LARGE SCALE GENOMIC DNA]</scope>
    <source>
        <strain evidence="3 4">KACC 18901</strain>
    </source>
</reference>
<protein>
    <recommendedName>
        <fullName evidence="5">Catalase</fullName>
    </recommendedName>
</protein>
<feature type="region of interest" description="Disordered" evidence="2">
    <location>
        <begin position="1"/>
        <end position="23"/>
    </location>
</feature>
<name>A0ABU8X253_9BURK</name>
<evidence type="ECO:0000256" key="2">
    <source>
        <dbReference type="SAM" id="MobiDB-lite"/>
    </source>
</evidence>